<dbReference type="GO" id="GO:0050566">
    <property type="term" value="F:asparaginyl-tRNA synthase (glutamine-hydrolyzing) activity"/>
    <property type="evidence" value="ECO:0007669"/>
    <property type="project" value="RHEA"/>
</dbReference>
<accession>E4KPN4</accession>
<dbReference type="InterPro" id="IPR003837">
    <property type="entry name" value="GatC"/>
</dbReference>
<evidence type="ECO:0000256" key="3">
    <source>
        <dbReference type="ARBA" id="ARBA00024799"/>
    </source>
</evidence>
<dbReference type="GO" id="GO:0005524">
    <property type="term" value="F:ATP binding"/>
    <property type="evidence" value="ECO:0007669"/>
    <property type="project" value="UniProtKB-KW"/>
</dbReference>
<dbReference type="GO" id="GO:0016740">
    <property type="term" value="F:transferase activity"/>
    <property type="evidence" value="ECO:0007669"/>
    <property type="project" value="UniProtKB-KW"/>
</dbReference>
<comment type="caution">
    <text evidence="7">The sequence shown here is derived from an EMBL/GenBank/DDBJ whole genome shotgun (WGS) entry which is preliminary data.</text>
</comment>
<evidence type="ECO:0000256" key="6">
    <source>
        <dbReference type="HAMAP-Rule" id="MF_00122"/>
    </source>
</evidence>
<gene>
    <name evidence="6 7" type="primary">gatC</name>
    <name evidence="7" type="ORF">HMPREF9257_1522</name>
</gene>
<name>E4KPN4_9LACT</name>
<dbReference type="STRING" id="908337.HMPREF9257_1522"/>
<dbReference type="RefSeq" id="WP_006418434.1">
    <property type="nucleotide sequence ID" value="NZ_AENN01000015.1"/>
</dbReference>
<dbReference type="GO" id="GO:0050567">
    <property type="term" value="F:glutaminyl-tRNA synthase (glutamine-hydrolyzing) activity"/>
    <property type="evidence" value="ECO:0007669"/>
    <property type="project" value="UniProtKB-UniRule"/>
</dbReference>
<keyword evidence="6" id="KW-0067">ATP-binding</keyword>
<dbReference type="GO" id="GO:0006450">
    <property type="term" value="P:regulation of translational fidelity"/>
    <property type="evidence" value="ECO:0007669"/>
    <property type="project" value="InterPro"/>
</dbReference>
<dbReference type="SUPFAM" id="SSF141000">
    <property type="entry name" value="Glu-tRNAGln amidotransferase C subunit"/>
    <property type="match status" value="1"/>
</dbReference>
<dbReference type="Pfam" id="PF02686">
    <property type="entry name" value="GatC"/>
    <property type="match status" value="1"/>
</dbReference>
<sequence length="98" mass="10799">MLGIDNFERLAKLAKLNIAADRAAAFEADIQEIVSMVQQLQEVDTEGVQPTYFGNALENIYRPDQAKLSGKREAFLANTPESQDGFIKVPAILESGEE</sequence>
<keyword evidence="6" id="KW-0547">Nucleotide-binding</keyword>
<dbReference type="PANTHER" id="PTHR15004">
    <property type="entry name" value="GLUTAMYL-TRNA(GLN) AMIDOTRANSFERASE SUBUNIT C, MITOCHONDRIAL"/>
    <property type="match status" value="1"/>
</dbReference>
<dbReference type="eggNOG" id="COG0721">
    <property type="taxonomic scope" value="Bacteria"/>
</dbReference>
<evidence type="ECO:0000313" key="7">
    <source>
        <dbReference type="EMBL" id="EFR31231.1"/>
    </source>
</evidence>
<comment type="subunit">
    <text evidence="2 6">Heterotrimer of A, B and C subunits.</text>
</comment>
<dbReference type="Proteomes" id="UP000005990">
    <property type="component" value="Unassembled WGS sequence"/>
</dbReference>
<proteinExistence type="inferred from homology"/>
<protein>
    <recommendedName>
        <fullName evidence="6">Aspartyl/glutamyl-tRNA(Asn/Gln) amidotransferase subunit C</fullName>
        <shortName evidence="6">Asp/Glu-ADT subunit C</shortName>
        <ecNumber evidence="6">6.3.5.-</ecNumber>
    </recommendedName>
</protein>
<dbReference type="Gene3D" id="1.10.20.60">
    <property type="entry name" value="Glu-tRNAGln amidotransferase C subunit, N-terminal domain"/>
    <property type="match status" value="1"/>
</dbReference>
<keyword evidence="8" id="KW-1185">Reference proteome</keyword>
<dbReference type="InterPro" id="IPR036113">
    <property type="entry name" value="Asp/Glu-ADT_sf_sub_c"/>
</dbReference>
<comment type="catalytic activity">
    <reaction evidence="4 6">
        <text>L-aspartyl-tRNA(Asn) + L-glutamine + ATP + H2O = L-asparaginyl-tRNA(Asn) + L-glutamate + ADP + phosphate + 2 H(+)</text>
        <dbReference type="Rhea" id="RHEA:14513"/>
        <dbReference type="Rhea" id="RHEA-COMP:9674"/>
        <dbReference type="Rhea" id="RHEA-COMP:9677"/>
        <dbReference type="ChEBI" id="CHEBI:15377"/>
        <dbReference type="ChEBI" id="CHEBI:15378"/>
        <dbReference type="ChEBI" id="CHEBI:29985"/>
        <dbReference type="ChEBI" id="CHEBI:30616"/>
        <dbReference type="ChEBI" id="CHEBI:43474"/>
        <dbReference type="ChEBI" id="CHEBI:58359"/>
        <dbReference type="ChEBI" id="CHEBI:78515"/>
        <dbReference type="ChEBI" id="CHEBI:78516"/>
        <dbReference type="ChEBI" id="CHEBI:456216"/>
    </reaction>
</comment>
<dbReference type="OrthoDB" id="9813938at2"/>
<evidence type="ECO:0000256" key="2">
    <source>
        <dbReference type="ARBA" id="ARBA00011123"/>
    </source>
</evidence>
<keyword evidence="6" id="KW-0648">Protein biosynthesis</keyword>
<keyword evidence="7" id="KW-0808">Transferase</keyword>
<dbReference type="EMBL" id="AENN01000015">
    <property type="protein sequence ID" value="EFR31231.1"/>
    <property type="molecule type" value="Genomic_DNA"/>
</dbReference>
<dbReference type="NCBIfam" id="TIGR00135">
    <property type="entry name" value="gatC"/>
    <property type="match status" value="1"/>
</dbReference>
<keyword evidence="6 7" id="KW-0436">Ligase</keyword>
<dbReference type="AlphaFoldDB" id="E4KPN4"/>
<dbReference type="GO" id="GO:0006412">
    <property type="term" value="P:translation"/>
    <property type="evidence" value="ECO:0007669"/>
    <property type="project" value="UniProtKB-UniRule"/>
</dbReference>
<dbReference type="HAMAP" id="MF_00122">
    <property type="entry name" value="GatC"/>
    <property type="match status" value="1"/>
</dbReference>
<dbReference type="PANTHER" id="PTHR15004:SF0">
    <property type="entry name" value="GLUTAMYL-TRNA(GLN) AMIDOTRANSFERASE SUBUNIT C, MITOCHONDRIAL"/>
    <property type="match status" value="1"/>
</dbReference>
<comment type="catalytic activity">
    <reaction evidence="5 6">
        <text>L-glutamyl-tRNA(Gln) + L-glutamine + ATP + H2O = L-glutaminyl-tRNA(Gln) + L-glutamate + ADP + phosphate + H(+)</text>
        <dbReference type="Rhea" id="RHEA:17521"/>
        <dbReference type="Rhea" id="RHEA-COMP:9681"/>
        <dbReference type="Rhea" id="RHEA-COMP:9684"/>
        <dbReference type="ChEBI" id="CHEBI:15377"/>
        <dbReference type="ChEBI" id="CHEBI:15378"/>
        <dbReference type="ChEBI" id="CHEBI:29985"/>
        <dbReference type="ChEBI" id="CHEBI:30616"/>
        <dbReference type="ChEBI" id="CHEBI:43474"/>
        <dbReference type="ChEBI" id="CHEBI:58359"/>
        <dbReference type="ChEBI" id="CHEBI:78520"/>
        <dbReference type="ChEBI" id="CHEBI:78521"/>
        <dbReference type="ChEBI" id="CHEBI:456216"/>
    </reaction>
</comment>
<organism evidence="7 8">
    <name type="scientific">Eremococcus coleocola ACS-139-V-Col8</name>
    <dbReference type="NCBI Taxonomy" id="908337"/>
    <lineage>
        <taxon>Bacteria</taxon>
        <taxon>Bacillati</taxon>
        <taxon>Bacillota</taxon>
        <taxon>Bacilli</taxon>
        <taxon>Lactobacillales</taxon>
        <taxon>Aerococcaceae</taxon>
        <taxon>Eremococcus</taxon>
    </lineage>
</organism>
<dbReference type="GO" id="GO:0070681">
    <property type="term" value="P:glutaminyl-tRNAGln biosynthesis via transamidation"/>
    <property type="evidence" value="ECO:0007669"/>
    <property type="project" value="TreeGrafter"/>
</dbReference>
<comment type="function">
    <text evidence="3 6">Allows the formation of correctly charged Asn-tRNA(Asn) or Gln-tRNA(Gln) through the transamidation of misacylated Asp-tRNA(Asn) or Glu-tRNA(Gln) in organisms which lack either or both of asparaginyl-tRNA or glutaminyl-tRNA synthetases. The reaction takes place in the presence of glutamine and ATP through an activated phospho-Asp-tRNA(Asn) or phospho-Glu-tRNA(Gln).</text>
</comment>
<evidence type="ECO:0000256" key="5">
    <source>
        <dbReference type="ARBA" id="ARBA00047913"/>
    </source>
</evidence>
<evidence type="ECO:0000313" key="8">
    <source>
        <dbReference type="Proteomes" id="UP000005990"/>
    </source>
</evidence>
<evidence type="ECO:0000256" key="4">
    <source>
        <dbReference type="ARBA" id="ARBA00047380"/>
    </source>
</evidence>
<comment type="similarity">
    <text evidence="1 6">Belongs to the GatC family.</text>
</comment>
<reference evidence="7 8" key="1">
    <citation type="submission" date="2010-10" db="EMBL/GenBank/DDBJ databases">
        <authorList>
            <person name="Durkin A.S."/>
            <person name="Madupu R."/>
            <person name="Torralba M."/>
            <person name="Gillis M."/>
            <person name="Methe B."/>
            <person name="Sutton G."/>
            <person name="Nelson K.E."/>
        </authorList>
    </citation>
    <scope>NUCLEOTIDE SEQUENCE [LARGE SCALE GENOMIC DNA]</scope>
    <source>
        <strain evidence="7 8">ACS-139-V-Col8</strain>
    </source>
</reference>
<evidence type="ECO:0000256" key="1">
    <source>
        <dbReference type="ARBA" id="ARBA00010757"/>
    </source>
</evidence>
<dbReference type="EC" id="6.3.5.-" evidence="6"/>